<accession>J9Z9Y2</accession>
<dbReference type="KEGG" id="lfi:LFML04_0297"/>
<evidence type="ECO:0000313" key="2">
    <source>
        <dbReference type="Proteomes" id="UP000006177"/>
    </source>
</evidence>
<dbReference type="PATRIC" id="fig|1048260.3.peg.311"/>
<gene>
    <name evidence="1" type="ordered locus">LFML04_0297</name>
</gene>
<dbReference type="HOGENOM" id="CLU_3100360_0_0_0"/>
<protein>
    <submittedName>
        <fullName evidence="1">Uncharacterized protein</fullName>
    </submittedName>
</protein>
<evidence type="ECO:0000313" key="1">
    <source>
        <dbReference type="EMBL" id="AFS52542.1"/>
    </source>
</evidence>
<organism evidence="1 2">
    <name type="scientific">Leptospirillum ferriphilum (strain ML-04)</name>
    <dbReference type="NCBI Taxonomy" id="1048260"/>
    <lineage>
        <taxon>Bacteria</taxon>
        <taxon>Pseudomonadati</taxon>
        <taxon>Nitrospirota</taxon>
        <taxon>Nitrospiria</taxon>
        <taxon>Nitrospirales</taxon>
        <taxon>Nitrospiraceae</taxon>
        <taxon>Leptospirillum</taxon>
    </lineage>
</organism>
<name>J9Z9Y2_LEPFM</name>
<dbReference type="STRING" id="1048260.LFML04_0297"/>
<reference evidence="1 2" key="1">
    <citation type="journal article" date="2011" name="J. Microbiol.">
        <title>Complete genome of Leptospirillum ferriphilum ML-04 provides insight into its physiology and environmental adaptation.</title>
        <authorList>
            <person name="Mi S."/>
            <person name="Song J."/>
            <person name="Lin J."/>
            <person name="Che Y."/>
            <person name="Zheng H."/>
            <person name="Lin J."/>
        </authorList>
    </citation>
    <scope>NUCLEOTIDE SEQUENCE [LARGE SCALE GENOMIC DNA]</scope>
    <source>
        <strain evidence="1 2">ML-04</strain>
    </source>
</reference>
<dbReference type="Proteomes" id="UP000006177">
    <property type="component" value="Chromosome"/>
</dbReference>
<dbReference type="EMBL" id="CP002919">
    <property type="protein sequence ID" value="AFS52542.1"/>
    <property type="molecule type" value="Genomic_DNA"/>
</dbReference>
<dbReference type="AlphaFoldDB" id="J9Z9Y2"/>
<sequence>MEFSAWEESCAFLGRILPVRFFPECEPVMGRSADFEPLGCRIAHAVSFHER</sequence>
<proteinExistence type="predicted"/>